<evidence type="ECO:0000313" key="2">
    <source>
        <dbReference type="Proteomes" id="UP001157733"/>
    </source>
</evidence>
<gene>
    <name evidence="1" type="ORF">NSPWAT_0171</name>
</gene>
<accession>A0ABN8VV17</accession>
<dbReference type="EMBL" id="OX336137">
    <property type="protein sequence ID" value="CAI2717030.1"/>
    <property type="molecule type" value="Genomic_DNA"/>
</dbReference>
<organism evidence="1 2">
    <name type="scientific">Nitrospina watsonii</name>
    <dbReference type="NCBI Taxonomy" id="1323948"/>
    <lineage>
        <taxon>Bacteria</taxon>
        <taxon>Pseudomonadati</taxon>
        <taxon>Nitrospinota/Tectimicrobiota group</taxon>
        <taxon>Nitrospinota</taxon>
        <taxon>Nitrospinia</taxon>
        <taxon>Nitrospinales</taxon>
        <taxon>Nitrospinaceae</taxon>
        <taxon>Nitrospina</taxon>
    </lineage>
</organism>
<name>A0ABN8VV17_9BACT</name>
<evidence type="ECO:0000313" key="1">
    <source>
        <dbReference type="EMBL" id="CAI2717030.1"/>
    </source>
</evidence>
<reference evidence="1 2" key="1">
    <citation type="submission" date="2022-09" db="EMBL/GenBank/DDBJ databases">
        <authorList>
            <person name="Kop L."/>
        </authorList>
    </citation>
    <scope>NUCLEOTIDE SEQUENCE [LARGE SCALE GENOMIC DNA]</scope>
    <source>
        <strain evidence="1 2">347</strain>
    </source>
</reference>
<dbReference type="Proteomes" id="UP001157733">
    <property type="component" value="Chromosome"/>
</dbReference>
<proteinExistence type="predicted"/>
<evidence type="ECO:0008006" key="3">
    <source>
        <dbReference type="Google" id="ProtNLM"/>
    </source>
</evidence>
<keyword evidence="2" id="KW-1185">Reference proteome</keyword>
<sequence>MSNKNVCLINAEEASHSCPIVGGFISETTCLELCQWADCINDEDQVWLEYLGRVRDYCKQSLGIDGDMAIARICFTCPAHYVDEAD</sequence>
<protein>
    <recommendedName>
        <fullName evidence="3">4Fe-4S ferredoxin-type domain-containing protein</fullName>
    </recommendedName>
</protein>